<reference evidence="3 4" key="1">
    <citation type="submission" date="2017-09" db="EMBL/GenBank/DDBJ databases">
        <title>Depth-based differentiation of microbial function through sediment-hosted aquifers and enrichment of novel symbionts in the deep terrestrial subsurface.</title>
        <authorList>
            <person name="Probst A.J."/>
            <person name="Ladd B."/>
            <person name="Jarett J.K."/>
            <person name="Geller-Mcgrath D.E."/>
            <person name="Sieber C.M."/>
            <person name="Emerson J.B."/>
            <person name="Anantharaman K."/>
            <person name="Thomas B.C."/>
            <person name="Malmstrom R."/>
            <person name="Stieglmeier M."/>
            <person name="Klingl A."/>
            <person name="Woyke T."/>
            <person name="Ryan C.M."/>
            <person name="Banfield J.F."/>
        </authorList>
    </citation>
    <scope>NUCLEOTIDE SEQUENCE [LARGE SCALE GENOMIC DNA]</scope>
    <source>
        <strain evidence="3">CG17_big_fil_post_rev_8_21_14_2_50_48_46</strain>
    </source>
</reference>
<feature type="compositionally biased region" description="Low complexity" evidence="2">
    <location>
        <begin position="143"/>
        <end position="169"/>
    </location>
</feature>
<sequence length="1762" mass="190277">MGDLNISRQFAQKLGDETSRKLVKEILQDGQVDSADKAKLAALKTHLESAEAKSPDAAITKEIIESFTDLHTVLGVNVGTDKKILEANLKRLQAFQDGMKPNEVNFEGMQVTTDGWFGDATRALHIQDLEPPDSSSDPVPNQTASSTETPANTPSASPASTPSVPTDTPLPKPAAHSSAPMNVPNPYLPQENYTPTATPSVKLPQVAVPANLTEEQAQVLSPNQSAYSQSVNHLQTQVKALRELLNNPQAVSNEQLQTSLKRLVENDAGKGFLELLKFNPNLLNDLEQKGLISDSDRKNLSASLSDILNKKASLETGHQKLETLGTQIQELETQLESVTDSDARNGIQAQIEALRLETRFQQENNQQLQSEISSAIDNLTKGELQLQKGQTPEDVLGAYLNTEPSPLSEPQINAYRAGLVKSADQYLTQPNAGSYSDLRSNLYSNLYAFEKSVPAAQEQSYVKFKEAVLDVEQKYSNLNHQMEALTGTSSSLGDLKTGEELAEELKAHASAAVRAVDAFAQKGESVLAYLKAYPNQYEGQAADAAALEQKLNALKASPELQDKVSILNQISSALDEVYIKTEISKGSAPLAEETQSALLVAKDKLSSEEDKKKLDLLIKNPELVRILPKADEYSKILTYLSEKSFLTFSEQELKTALESGNTEKVNAIFTADMFSSFGFGSLALGGAFYSPSFNLDNYFMPPSLALSSMSMDSSLIPNDNELTPTGNSSFDLGLGQTFGSSNASSGAFQLTAPTIGLSNRPLSLMAAPLAPPTPLWLSVPGGSARAEALSKELASMPEDQRQQLVEALKSPEMAGMSDFLQRLSQEQPELKAQLDKVQAGENGKEAINSGHWNNDSLLDAAQSALQNQIQAHDSLKAEITLAKKDLETLIANPDLSLPVKAKLQEQLKTINGALGQINKGEFPPADSAEQQKLDKVMQAISTQGKPQGLSLSDRFMLQATVDVLDDLKATPALMQKLETAPSFKNLTQVFAKDESGSYTFPQEIQNLLKDPNLSPEAAQMLMLQANRISHLANAAATKLVDEIEAILKVGERQKAEGNGGGELTSGFDSLISLNSFKENMNAMGKTSSSGGSEIKAVTWMNTIAKKVGPLDLAHENREMRQRVNSVFMDNAGMVKDLAEENLNTIQEKAQIKESQNSLANLIKDPEMMAVMDKALAEQGLKPEDLESLDATKLAKIEKAVAAVKLKINQSPGASDNPVMKSQLEKLDNIEQVRQAVVALETKNTQATTSMLTMIENSKQEYLTGMTEMRDQLKAQGIATPQLDAFLAAPFMPNGPALSDVQGELAALSSNTSQPPQVRALANTSGQILNNVSIISMAQTEIANGEYKPETQAALIGAVGGGTQLRQFMATYRNELQTLGPEKAAENLNANLGALATRIEAAGTDPAAMTTAVSLQGGNSGSSGGGDRGLVVAMGGPMGRVVQDINNLFTAGIQMNEAGFVPPKIDLGGMNITSFNPPDRDRWYPGKFLHEMTQMMRQRGTIIAQTPPSQLAGVLGIFGRGDQISAHADNTLMKGVESYLQEINPFMQAAGLPGMDLSYINSSDPLSGDPSFSAEPQLSAEAKSLVAQADQFANAILAPTPEVSGEAFLSELLQKFLDSIRDLDFESRKLVLAQMTQKMMNNAITRLYKERADQNNQYHEKMLNELTEGFKGQIEKSIERGLMHADSAQAAMAEGAQLGSKTGEAVNLSEQQLKAHFSQLLEGPTQDNMMTRVSKQKLLQALFEGSKITGQPGIFALLNRFEN</sequence>
<comment type="caution">
    <text evidence="3">The sequence shown here is derived from an EMBL/GenBank/DDBJ whole genome shotgun (WGS) entry which is preliminary data.</text>
</comment>
<accession>A0A2M7G2G7</accession>
<evidence type="ECO:0000256" key="1">
    <source>
        <dbReference type="SAM" id="Coils"/>
    </source>
</evidence>
<gene>
    <name evidence="3" type="ORF">COW36_16650</name>
</gene>
<dbReference type="Proteomes" id="UP000231019">
    <property type="component" value="Unassembled WGS sequence"/>
</dbReference>
<evidence type="ECO:0000313" key="4">
    <source>
        <dbReference type="Proteomes" id="UP000231019"/>
    </source>
</evidence>
<feature type="coiled-coil region" evidence="1">
    <location>
        <begin position="314"/>
        <end position="371"/>
    </location>
</feature>
<feature type="coiled-coil region" evidence="1">
    <location>
        <begin position="820"/>
        <end position="892"/>
    </location>
</feature>
<evidence type="ECO:0000256" key="2">
    <source>
        <dbReference type="SAM" id="MobiDB-lite"/>
    </source>
</evidence>
<evidence type="ECO:0000313" key="3">
    <source>
        <dbReference type="EMBL" id="PIW15578.1"/>
    </source>
</evidence>
<dbReference type="EMBL" id="PFFQ01000050">
    <property type="protein sequence ID" value="PIW15578.1"/>
    <property type="molecule type" value="Genomic_DNA"/>
</dbReference>
<name>A0A2M7G2G7_9BACT</name>
<feature type="region of interest" description="Disordered" evidence="2">
    <location>
        <begin position="128"/>
        <end position="198"/>
    </location>
</feature>
<protein>
    <submittedName>
        <fullName evidence="3">Uncharacterized protein</fullName>
    </submittedName>
</protein>
<organism evidence="3 4">
    <name type="scientific">bacterium (Candidatus Blackallbacteria) CG17_big_fil_post_rev_8_21_14_2_50_48_46</name>
    <dbReference type="NCBI Taxonomy" id="2014261"/>
    <lineage>
        <taxon>Bacteria</taxon>
        <taxon>Candidatus Blackallbacteria</taxon>
    </lineage>
</organism>
<feature type="compositionally biased region" description="Polar residues" evidence="2">
    <location>
        <begin position="133"/>
        <end position="142"/>
    </location>
</feature>
<proteinExistence type="predicted"/>
<keyword evidence="1" id="KW-0175">Coiled coil</keyword>